<dbReference type="FunCoup" id="A0A1U7ZCY1">
    <property type="interactions" value="1665"/>
</dbReference>
<dbReference type="RefSeq" id="XP_010251454.1">
    <property type="nucleotide sequence ID" value="XM_010253152.2"/>
</dbReference>
<evidence type="ECO:0000313" key="3">
    <source>
        <dbReference type="RefSeq" id="XP_010251454.1"/>
    </source>
</evidence>
<dbReference type="PANTHER" id="PTHR36032">
    <property type="entry name" value="PHOSPHOPANTOTHENATE--CYSTEINE LIGASE 2"/>
    <property type="match status" value="1"/>
</dbReference>
<evidence type="ECO:0000313" key="2">
    <source>
        <dbReference type="Proteomes" id="UP000189703"/>
    </source>
</evidence>
<reference evidence="3" key="1">
    <citation type="submission" date="2025-08" db="UniProtKB">
        <authorList>
            <consortium name="RefSeq"/>
        </authorList>
    </citation>
    <scope>IDENTIFICATION</scope>
</reference>
<proteinExistence type="predicted"/>
<accession>A0A1U7ZCY1</accession>
<gene>
    <name evidence="3" type="primary">LOC104593378</name>
</gene>
<dbReference type="PANTHER" id="PTHR36032:SF1">
    <property type="entry name" value="PHOSPHOPANTOTHENATE--CYSTEINE LIGASE 2"/>
    <property type="match status" value="1"/>
</dbReference>
<dbReference type="InParanoid" id="A0A1U7ZCY1"/>
<feature type="compositionally biased region" description="Polar residues" evidence="1">
    <location>
        <begin position="53"/>
        <end position="70"/>
    </location>
</feature>
<feature type="compositionally biased region" description="Basic and acidic residues" evidence="1">
    <location>
        <begin position="41"/>
        <end position="52"/>
    </location>
</feature>
<sequence length="174" mass="19156">MLESSPDSSAPTTTVKRYAPPNQRNRVLSRRKSGEQCGDVVEAKKFPDRFERTNSSYTNEGDKSQSSSRNIPILERGEAGSSNHLNEILRPGLISISGCCSSEAAQLLNDRWAAAMHSYNDPSIDLSERPVIYSGSNAPAWGPLRLPHQVMAHQMDFVAELRRAIRTANSKADA</sequence>
<dbReference type="AlphaFoldDB" id="A0A1U7ZCY1"/>
<protein>
    <submittedName>
        <fullName evidence="3">Uncharacterized protein LOC104593378 isoform X1</fullName>
    </submittedName>
</protein>
<dbReference type="eggNOG" id="ENOG502S2D8">
    <property type="taxonomic scope" value="Eukaryota"/>
</dbReference>
<feature type="region of interest" description="Disordered" evidence="1">
    <location>
        <begin position="1"/>
        <end position="70"/>
    </location>
</feature>
<feature type="compositionally biased region" description="Polar residues" evidence="1">
    <location>
        <begin position="1"/>
        <end position="15"/>
    </location>
</feature>
<dbReference type="GeneID" id="104593378"/>
<name>A0A1U7ZCY1_NELNU</name>
<keyword evidence="2" id="KW-1185">Reference proteome</keyword>
<evidence type="ECO:0000256" key="1">
    <source>
        <dbReference type="SAM" id="MobiDB-lite"/>
    </source>
</evidence>
<dbReference type="KEGG" id="nnu:104593378"/>
<dbReference type="Proteomes" id="UP000189703">
    <property type="component" value="Unplaced"/>
</dbReference>
<organism evidence="2 3">
    <name type="scientific">Nelumbo nucifera</name>
    <name type="common">Sacred lotus</name>
    <dbReference type="NCBI Taxonomy" id="4432"/>
    <lineage>
        <taxon>Eukaryota</taxon>
        <taxon>Viridiplantae</taxon>
        <taxon>Streptophyta</taxon>
        <taxon>Embryophyta</taxon>
        <taxon>Tracheophyta</taxon>
        <taxon>Spermatophyta</taxon>
        <taxon>Magnoliopsida</taxon>
        <taxon>Proteales</taxon>
        <taxon>Nelumbonaceae</taxon>
        <taxon>Nelumbo</taxon>
    </lineage>
</organism>
<dbReference type="OMA" id="PNQRNRA"/>
<dbReference type="OrthoDB" id="1869053at2759"/>